<evidence type="ECO:0000256" key="1">
    <source>
        <dbReference type="SAM" id="MobiDB-lite"/>
    </source>
</evidence>
<dbReference type="RefSeq" id="WP_018986566.1">
    <property type="nucleotide sequence ID" value="NZ_CP033953.1"/>
</dbReference>
<accession>A0A5C7WHW7</accession>
<reference evidence="2 3" key="1">
    <citation type="submission" date="2018-09" db="EMBL/GenBank/DDBJ databases">
        <title>Metagenome Assembled Genomes from an Advanced Water Purification Facility.</title>
        <authorList>
            <person name="Stamps B.W."/>
            <person name="Spear J.R."/>
        </authorList>
    </citation>
    <scope>NUCLEOTIDE SEQUENCE [LARGE SCALE GENOMIC DNA]</scope>
    <source>
        <strain evidence="2">Bin_42_2</strain>
    </source>
</reference>
<dbReference type="Proteomes" id="UP000321374">
    <property type="component" value="Unassembled WGS sequence"/>
</dbReference>
<comment type="caution">
    <text evidence="2">The sequence shown here is derived from an EMBL/GenBank/DDBJ whole genome shotgun (WGS) entry which is preliminary data.</text>
</comment>
<proteinExistence type="predicted"/>
<evidence type="ECO:0000313" key="2">
    <source>
        <dbReference type="EMBL" id="TXI36452.1"/>
    </source>
</evidence>
<dbReference type="AlphaFoldDB" id="A0A5C7WHW7"/>
<feature type="region of interest" description="Disordered" evidence="1">
    <location>
        <begin position="1"/>
        <end position="39"/>
    </location>
</feature>
<organism evidence="2 3">
    <name type="scientific">Methylophilus methylotrophus</name>
    <name type="common">Bacterium W3A1</name>
    <dbReference type="NCBI Taxonomy" id="17"/>
    <lineage>
        <taxon>Bacteria</taxon>
        <taxon>Pseudomonadati</taxon>
        <taxon>Pseudomonadota</taxon>
        <taxon>Betaproteobacteria</taxon>
        <taxon>Nitrosomonadales</taxon>
        <taxon>Methylophilaceae</taxon>
        <taxon>Methylophilus</taxon>
    </lineage>
</organism>
<dbReference type="OrthoDB" id="8538784at2"/>
<dbReference type="EMBL" id="SSGG01000088">
    <property type="protein sequence ID" value="TXI36452.1"/>
    <property type="molecule type" value="Genomic_DNA"/>
</dbReference>
<dbReference type="Pfam" id="PF11154">
    <property type="entry name" value="DUF2934"/>
    <property type="match status" value="1"/>
</dbReference>
<feature type="compositionally biased region" description="Low complexity" evidence="1">
    <location>
        <begin position="1"/>
        <end position="33"/>
    </location>
</feature>
<evidence type="ECO:0000313" key="3">
    <source>
        <dbReference type="Proteomes" id="UP000321374"/>
    </source>
</evidence>
<protein>
    <submittedName>
        <fullName evidence="2">DUF2934 domain-containing protein</fullName>
    </submittedName>
</protein>
<sequence>MATSKTSDTSAKKSTATKKAAPKTTTSKAAKPAATRKKTLKPAIITSEDRYKMIEVAAYYIAEKNGFGYDHLNYWLQAEQEIDAKLNA</sequence>
<name>A0A5C7WHW7_METME</name>
<gene>
    <name evidence="2" type="ORF">E6Q51_05490</name>
</gene>
<dbReference type="InterPro" id="IPR021327">
    <property type="entry name" value="DUF2934"/>
</dbReference>